<evidence type="ECO:0000313" key="4">
    <source>
        <dbReference type="Proteomes" id="UP000230233"/>
    </source>
</evidence>
<proteinExistence type="predicted"/>
<dbReference type="EMBL" id="PDUG01000005">
    <property type="protein sequence ID" value="PIC30676.1"/>
    <property type="molecule type" value="Genomic_DNA"/>
</dbReference>
<comment type="caution">
    <text evidence="3">The sequence shown here is derived from an EMBL/GenBank/DDBJ whole genome shotgun (WGS) entry which is preliminary data.</text>
</comment>
<feature type="compositionally biased region" description="Basic and acidic residues" evidence="1">
    <location>
        <begin position="163"/>
        <end position="177"/>
    </location>
</feature>
<name>A0A2G5TUN9_9PELO</name>
<evidence type="ECO:0000256" key="2">
    <source>
        <dbReference type="SAM" id="Phobius"/>
    </source>
</evidence>
<protein>
    <recommendedName>
        <fullName evidence="5">Transmembrane protein</fullName>
    </recommendedName>
</protein>
<evidence type="ECO:0000313" key="3">
    <source>
        <dbReference type="EMBL" id="PIC30676.1"/>
    </source>
</evidence>
<dbReference type="AlphaFoldDB" id="A0A2G5TUN9"/>
<accession>A0A2G5TUN9</accession>
<keyword evidence="2" id="KW-0812">Transmembrane</keyword>
<keyword evidence="2" id="KW-0472">Membrane</keyword>
<organism evidence="3 4">
    <name type="scientific">Caenorhabditis nigoni</name>
    <dbReference type="NCBI Taxonomy" id="1611254"/>
    <lineage>
        <taxon>Eukaryota</taxon>
        <taxon>Metazoa</taxon>
        <taxon>Ecdysozoa</taxon>
        <taxon>Nematoda</taxon>
        <taxon>Chromadorea</taxon>
        <taxon>Rhabditida</taxon>
        <taxon>Rhabditina</taxon>
        <taxon>Rhabditomorpha</taxon>
        <taxon>Rhabditoidea</taxon>
        <taxon>Rhabditidae</taxon>
        <taxon>Peloderinae</taxon>
        <taxon>Caenorhabditis</taxon>
    </lineage>
</organism>
<feature type="compositionally biased region" description="Low complexity" evidence="1">
    <location>
        <begin position="148"/>
        <end position="157"/>
    </location>
</feature>
<reference evidence="4" key="1">
    <citation type="submission" date="2017-10" db="EMBL/GenBank/DDBJ databases">
        <title>Rapid genome shrinkage in a self-fertile nematode reveals novel sperm competition proteins.</title>
        <authorList>
            <person name="Yin D."/>
            <person name="Schwarz E.M."/>
            <person name="Thomas C.G."/>
            <person name="Felde R.L."/>
            <person name="Korf I.F."/>
            <person name="Cutter A.D."/>
            <person name="Schartner C.M."/>
            <person name="Ralston E.J."/>
            <person name="Meyer B.J."/>
            <person name="Haag E.S."/>
        </authorList>
    </citation>
    <scope>NUCLEOTIDE SEQUENCE [LARGE SCALE GENOMIC DNA]</scope>
    <source>
        <strain evidence="4">JU1422</strain>
    </source>
</reference>
<gene>
    <name evidence="3" type="primary">Cnig_chr_V.g21840</name>
    <name evidence="3" type="ORF">B9Z55_021840</name>
</gene>
<keyword evidence="4" id="KW-1185">Reference proteome</keyword>
<evidence type="ECO:0000256" key="1">
    <source>
        <dbReference type="SAM" id="MobiDB-lite"/>
    </source>
</evidence>
<dbReference type="Proteomes" id="UP000230233">
    <property type="component" value="Chromosome V"/>
</dbReference>
<evidence type="ECO:0008006" key="5">
    <source>
        <dbReference type="Google" id="ProtNLM"/>
    </source>
</evidence>
<feature type="transmembrane region" description="Helical" evidence="2">
    <location>
        <begin position="44"/>
        <end position="65"/>
    </location>
</feature>
<sequence>MEIYQAAECDPCEHQNGICVMDTDGSAACVIAKKLDELSESGTVLLPILLTSLFWLSIFGGCYCARHVDVIGAARVVGNWIFSKVRVFALWIGATTTWIAAKLIRGGAYVRVGVIHLLTYVQSKYQKNPTDGAPPTAPTAPELDVELGNSSNGSDGSIDFETNDSKEKEFDEKHMEEQLEPIAV</sequence>
<keyword evidence="2" id="KW-1133">Transmembrane helix</keyword>
<feature type="region of interest" description="Disordered" evidence="1">
    <location>
        <begin position="128"/>
        <end position="184"/>
    </location>
</feature>